<dbReference type="EMBL" id="RSTU01000026">
    <property type="protein sequence ID" value="MIT93056.1"/>
    <property type="molecule type" value="Genomic_DNA"/>
</dbReference>
<protein>
    <submittedName>
        <fullName evidence="2">Uncharacterized protein</fullName>
    </submittedName>
</protein>
<dbReference type="Proteomes" id="UP000839515">
    <property type="component" value="Unassembled WGS sequence"/>
</dbReference>
<gene>
    <name evidence="2" type="ORF">ATP91_22710</name>
</gene>
<accession>A0A402TQ06</accession>
<proteinExistence type="predicted"/>
<feature type="compositionally biased region" description="Low complexity" evidence="1">
    <location>
        <begin position="245"/>
        <end position="256"/>
    </location>
</feature>
<feature type="compositionally biased region" description="Polar residues" evidence="1">
    <location>
        <begin position="232"/>
        <end position="241"/>
    </location>
</feature>
<name>A0A402TQ06_SALER</name>
<evidence type="ECO:0000313" key="2">
    <source>
        <dbReference type="EMBL" id="MIT93056.1"/>
    </source>
</evidence>
<evidence type="ECO:0000256" key="1">
    <source>
        <dbReference type="SAM" id="MobiDB-lite"/>
    </source>
</evidence>
<organism evidence="2">
    <name type="scientific">Salmonella enterica</name>
    <name type="common">Salmonella choleraesuis</name>
    <dbReference type="NCBI Taxonomy" id="28901"/>
    <lineage>
        <taxon>Bacteria</taxon>
        <taxon>Pseudomonadati</taxon>
        <taxon>Pseudomonadota</taxon>
        <taxon>Gammaproteobacteria</taxon>
        <taxon>Enterobacterales</taxon>
        <taxon>Enterobacteriaceae</taxon>
        <taxon>Salmonella</taxon>
    </lineage>
</organism>
<feature type="region of interest" description="Disordered" evidence="1">
    <location>
        <begin position="224"/>
        <end position="264"/>
    </location>
</feature>
<comment type="caution">
    <text evidence="2">The sequence shown here is derived from an EMBL/GenBank/DDBJ whole genome shotgun (WGS) entry which is preliminary data.</text>
</comment>
<reference evidence="2" key="1">
    <citation type="submission" date="2018-08" db="EMBL/GenBank/DDBJ databases">
        <authorList>
            <consortium name="GenomeTrakr network: Whole genome sequencing for foodborne pathogen traceback"/>
        </authorList>
    </citation>
    <scope>NUCLEOTIDE SEQUENCE [LARGE SCALE GENOMIC DNA]</scope>
    <source>
        <strain evidence="2">CFSAN034428</strain>
    </source>
</reference>
<sequence>MKIPTGDFGNVTFAPASGAPGVPDAGAVGNAMQNLANAGIHAGNNLAQFGMQMMRNDADQAVADIRNYGEQIQNNPKDGQFTKTGINAQGTTEKYSGMLSKYSEQRLSKLDPLTRRMAMKYVNSYMTSFQRSGNIFERNQNQIVQRENYRATIKNTIDDMANVGMDSAGAKLKLITGSQQLREQGQAMGLPDDAIQSDVHDLLRKGTLNQLSNIAAQDPALLQSALGEPSDNGGTTTSGSIASKGVRGVRNNNPGNLVASNQGWDGELTSDGKFSRFDTPEHGIRALAKNMRTYQNRHDLNTVSQMISKFAPPEDHNDTATYIKAVSGMMGVDPEQHIDTSDAGTLTKLVNSIITVENGSNPYTSQQISDGVLAAMGAKQLPQVTKAEHRPADAGATANGGIWGLQFLDPADVAKIRNSANAQLERQQSKLRADLVEKLQDAKAAALNGQVYQEEIPVQNFINAYGADKGLKIYEQYQNLNKLGNAIGQLWDKSPQEIQALLEQSKPHTEDAAGDGYANKVANYNALTQAAGHILEQRTKDPINFLIANGHMDALKPEDLQSPDALKNALIRRQDAAQEYSRKFATPLRIFSNAEAKGIGAMLSKMDPKAEVDYLGKMYEATFDHPDSWNAALGQLFPYSPTSQFSGVLMHYDKLIAKEHWLTSDDKVNAKDVASLALSGAEARRTSKVTANGVTNEVKGMPMPPDEGEQGMRTAFNNIIGNAYAGHPEVMSQVYDISKDVYAGLMAQKGNYTGALDADAWAKAVNLTTGGITKFNNSTVPLPWGMSSDQFQDEAKTRLMDAVKSRSNAKGDAEFFYSQNINQFGLQNAGFGRYYVTLGNGFFLDRAGKPVELDFTKPVSLDVPK</sequence>
<dbReference type="AlphaFoldDB" id="A0A402TQ06"/>